<organism evidence="2 3">
    <name type="scientific">Palleronia sediminis</name>
    <dbReference type="NCBI Taxonomy" id="2547833"/>
    <lineage>
        <taxon>Bacteria</taxon>
        <taxon>Pseudomonadati</taxon>
        <taxon>Pseudomonadota</taxon>
        <taxon>Alphaproteobacteria</taxon>
        <taxon>Rhodobacterales</taxon>
        <taxon>Roseobacteraceae</taxon>
        <taxon>Palleronia</taxon>
    </lineage>
</organism>
<evidence type="ECO:0000256" key="1">
    <source>
        <dbReference type="SAM" id="MobiDB-lite"/>
    </source>
</evidence>
<keyword evidence="2" id="KW-0808">Transferase</keyword>
<dbReference type="InterPro" id="IPR027417">
    <property type="entry name" value="P-loop_NTPase"/>
</dbReference>
<comment type="caution">
    <text evidence="2">The sequence shown here is derived from an EMBL/GenBank/DDBJ whole genome shotgun (WGS) entry which is preliminary data.</text>
</comment>
<dbReference type="Gene3D" id="3.40.50.300">
    <property type="entry name" value="P-loop containing nucleotide triphosphate hydrolases"/>
    <property type="match status" value="1"/>
</dbReference>
<dbReference type="Proteomes" id="UP000295701">
    <property type="component" value="Unassembled WGS sequence"/>
</dbReference>
<dbReference type="AlphaFoldDB" id="A0A4R6AHJ5"/>
<dbReference type="OrthoDB" id="8557083at2"/>
<reference evidence="2 3" key="1">
    <citation type="submission" date="2019-03" db="EMBL/GenBank/DDBJ databases">
        <title>Primorskyibacter sp. SS33 isolated from sediments.</title>
        <authorList>
            <person name="Xunke S."/>
        </authorList>
    </citation>
    <scope>NUCLEOTIDE SEQUENCE [LARGE SCALE GENOMIC DNA]</scope>
    <source>
        <strain evidence="2 3">SS33</strain>
    </source>
</reference>
<gene>
    <name evidence="2" type="ORF">E2L08_07140</name>
</gene>
<accession>A0A4R6AHJ5</accession>
<proteinExistence type="predicted"/>
<keyword evidence="3" id="KW-1185">Reference proteome</keyword>
<dbReference type="GO" id="GO:0016740">
    <property type="term" value="F:transferase activity"/>
    <property type="evidence" value="ECO:0007669"/>
    <property type="project" value="UniProtKB-KW"/>
</dbReference>
<dbReference type="RefSeq" id="WP_133396385.1">
    <property type="nucleotide sequence ID" value="NZ_SNAA01000006.1"/>
</dbReference>
<dbReference type="SUPFAM" id="SSF52540">
    <property type="entry name" value="P-loop containing nucleoside triphosphate hydrolases"/>
    <property type="match status" value="1"/>
</dbReference>
<feature type="compositionally biased region" description="Basic and acidic residues" evidence="1">
    <location>
        <begin position="218"/>
        <end position="238"/>
    </location>
</feature>
<feature type="region of interest" description="Disordered" evidence="1">
    <location>
        <begin position="203"/>
        <end position="239"/>
    </location>
</feature>
<dbReference type="EMBL" id="SNAA01000006">
    <property type="protein sequence ID" value="TDL81106.1"/>
    <property type="molecule type" value="Genomic_DNA"/>
</dbReference>
<sequence length="268" mass="29387">MSGPVRTTREGLKRLAGRAVAAAAPQCRFDRCIFVLAHMRCGSTALSNVLCSRPDISGYGEAHLRYDGRGALGRLIVNQVRRGGWTPGAAHLFDKILHSRHDRDPDPRFFEARAIFVARHPGPTIRSIRRLFDTLGGRDYATDDAAARYYVERLAALARLWEGFAPERRVGLTHDALIADPDAALARISGALRIDPPLANRYVSPAASRRRGGGDPLESGRRTAIEARPPTDPDREMPDAVPETLRIAAADAYARFRGMIATEADDGR</sequence>
<evidence type="ECO:0000313" key="2">
    <source>
        <dbReference type="EMBL" id="TDL81106.1"/>
    </source>
</evidence>
<name>A0A4R6AHJ5_9RHOB</name>
<evidence type="ECO:0000313" key="3">
    <source>
        <dbReference type="Proteomes" id="UP000295701"/>
    </source>
</evidence>
<protein>
    <submittedName>
        <fullName evidence="2">Sulfotransferase family protein</fullName>
    </submittedName>
</protein>